<evidence type="ECO:0000256" key="2">
    <source>
        <dbReference type="ARBA" id="ARBA00022679"/>
    </source>
</evidence>
<evidence type="ECO:0000313" key="6">
    <source>
        <dbReference type="Proteomes" id="UP000675880"/>
    </source>
</evidence>
<keyword evidence="2 3" id="KW-0808">Transferase</keyword>
<dbReference type="GO" id="GO:0004315">
    <property type="term" value="F:3-oxoacyl-[acyl-carrier-protein] synthase activity"/>
    <property type="evidence" value="ECO:0007669"/>
    <property type="project" value="UniProtKB-EC"/>
</dbReference>
<dbReference type="EMBL" id="CAJNBJ010000001">
    <property type="protein sequence ID" value="CAE6700448.1"/>
    <property type="molecule type" value="Genomic_DNA"/>
</dbReference>
<comment type="similarity">
    <text evidence="1 3">Belongs to the thiolase-like superfamily. Beta-ketoacyl-ACP synthases family.</text>
</comment>
<dbReference type="SUPFAM" id="SSF53901">
    <property type="entry name" value="Thiolase-like"/>
    <property type="match status" value="2"/>
</dbReference>
<evidence type="ECO:0000259" key="4">
    <source>
        <dbReference type="PROSITE" id="PS52004"/>
    </source>
</evidence>
<dbReference type="InterPro" id="IPR014030">
    <property type="entry name" value="Ketoacyl_synth_N"/>
</dbReference>
<dbReference type="Pfam" id="PF00109">
    <property type="entry name" value="ketoacyl-synt"/>
    <property type="match status" value="1"/>
</dbReference>
<dbReference type="InterPro" id="IPR016039">
    <property type="entry name" value="Thiolase-like"/>
</dbReference>
<protein>
    <submittedName>
        <fullName evidence="5">3-oxoacyl-(Acyl-carrier-protein) synthase 2</fullName>
        <ecNumber evidence="5">2.3.1.179</ecNumber>
    </submittedName>
</protein>
<dbReference type="InterPro" id="IPR014031">
    <property type="entry name" value="Ketoacyl_synth_C"/>
</dbReference>
<organism evidence="5 6">
    <name type="scientific">Nitrospira defluvii</name>
    <dbReference type="NCBI Taxonomy" id="330214"/>
    <lineage>
        <taxon>Bacteria</taxon>
        <taxon>Pseudomonadati</taxon>
        <taxon>Nitrospirota</taxon>
        <taxon>Nitrospiria</taxon>
        <taxon>Nitrospirales</taxon>
        <taxon>Nitrospiraceae</taxon>
        <taxon>Nitrospira</taxon>
    </lineage>
</organism>
<dbReference type="InterPro" id="IPR020841">
    <property type="entry name" value="PKS_Beta-ketoAc_synthase_dom"/>
</dbReference>
<name>A0ABN7KMG5_9BACT</name>
<accession>A0ABN7KMG5</accession>
<dbReference type="Proteomes" id="UP000675880">
    <property type="component" value="Unassembled WGS sequence"/>
</dbReference>
<evidence type="ECO:0000256" key="3">
    <source>
        <dbReference type="RuleBase" id="RU003694"/>
    </source>
</evidence>
<sequence length="441" mass="47246">MTPQTSRRVVITGMGVISPLGSTVDLFWHLLSRGESAVKPITSFDTSPFQACLAAEVRDFDPEDFLHRKQARRMGRATQFAVASAMMAARDSGIDFEQEDRGSIGISIGTSIGGMKEAFEFHDAARLNAYERVNPFTMGMTFPNAISSEVAIVLGLHGPCETYSIGCSSTANAIGRAYEWIKSGQSSLVVAGGTEAPLHPSVYAAMNAGRALAPDEHGTIRDLPRPFDKTRCGMVLGEGAGCFILEDYEHARARGARMYAELEGWGFTCDAHSMVKAACTGHEQQRAARLALSTAHWFPEEVDYVNACGLGTMELDAIETQTVKQVLGDHAYRVPVSSFKAALGHAFAASGAFQLIGTAKAMEHQFIPPTLNLTTPDPSCDLDYVSGTGRAVHVNRALINSFGFGGKNIVLALSRVNVGMGDTHSTRATPGYSRSQLVGVS</sequence>
<comment type="caution">
    <text evidence="5">The sequence shown here is derived from an EMBL/GenBank/DDBJ whole genome shotgun (WGS) entry which is preliminary data.</text>
</comment>
<dbReference type="CDD" id="cd00834">
    <property type="entry name" value="KAS_I_II"/>
    <property type="match status" value="1"/>
</dbReference>
<reference evidence="5 6" key="1">
    <citation type="submission" date="2021-02" db="EMBL/GenBank/DDBJ databases">
        <authorList>
            <person name="Han P."/>
        </authorList>
    </citation>
    <scope>NUCLEOTIDE SEQUENCE [LARGE SCALE GENOMIC DNA]</scope>
    <source>
        <strain evidence="5">Candidatus Nitrospira sp. ZN2</strain>
    </source>
</reference>
<dbReference type="NCBIfam" id="NF005589">
    <property type="entry name" value="PRK07314.1"/>
    <property type="match status" value="1"/>
</dbReference>
<dbReference type="PROSITE" id="PS52004">
    <property type="entry name" value="KS3_2"/>
    <property type="match status" value="1"/>
</dbReference>
<proteinExistence type="inferred from homology"/>
<dbReference type="PANTHER" id="PTHR11712:SF336">
    <property type="entry name" value="3-OXOACYL-[ACYL-CARRIER-PROTEIN] SYNTHASE, MITOCHONDRIAL"/>
    <property type="match status" value="1"/>
</dbReference>
<dbReference type="Gene3D" id="3.40.47.10">
    <property type="match status" value="2"/>
</dbReference>
<dbReference type="Pfam" id="PF02801">
    <property type="entry name" value="Ketoacyl-synt_C"/>
    <property type="match status" value="1"/>
</dbReference>
<evidence type="ECO:0000313" key="5">
    <source>
        <dbReference type="EMBL" id="CAE6700448.1"/>
    </source>
</evidence>
<keyword evidence="6" id="KW-1185">Reference proteome</keyword>
<dbReference type="PANTHER" id="PTHR11712">
    <property type="entry name" value="POLYKETIDE SYNTHASE-RELATED"/>
    <property type="match status" value="1"/>
</dbReference>
<dbReference type="RefSeq" id="WP_213040559.1">
    <property type="nucleotide sequence ID" value="NZ_CAJNBJ010000001.1"/>
</dbReference>
<dbReference type="EC" id="2.3.1.179" evidence="5"/>
<feature type="domain" description="Ketosynthase family 3 (KS3)" evidence="4">
    <location>
        <begin position="6"/>
        <end position="415"/>
    </location>
</feature>
<gene>
    <name evidence="5" type="primary">fabF</name>
    <name evidence="5" type="ORF">NSPZN2_10707</name>
</gene>
<evidence type="ECO:0000256" key="1">
    <source>
        <dbReference type="ARBA" id="ARBA00008467"/>
    </source>
</evidence>
<dbReference type="InterPro" id="IPR000794">
    <property type="entry name" value="Beta-ketoacyl_synthase"/>
</dbReference>
<keyword evidence="5" id="KW-0012">Acyltransferase</keyword>
<dbReference type="SMART" id="SM00825">
    <property type="entry name" value="PKS_KS"/>
    <property type="match status" value="1"/>
</dbReference>